<organism evidence="1 2">
    <name type="scientific">Paramylibacter kogurei</name>
    <dbReference type="NCBI Taxonomy" id="1889778"/>
    <lineage>
        <taxon>Bacteria</taxon>
        <taxon>Pseudomonadati</taxon>
        <taxon>Pseudomonadota</taxon>
        <taxon>Alphaproteobacteria</taxon>
        <taxon>Rhodobacterales</taxon>
        <taxon>Paracoccaceae</taxon>
        <taxon>Paramylibacter</taxon>
    </lineage>
</organism>
<dbReference type="AlphaFoldDB" id="A0A2G5K7J9"/>
<proteinExistence type="predicted"/>
<sequence>MFTKKEIGPIEVSLPDGSKLNRSDLPAKDTKRWVARLKLVIVQAVVHGLITHEEACEIYALSSEELESWILLSEKDGSIALKATALKEYRH</sequence>
<protein>
    <recommendedName>
        <fullName evidence="3">DUF1153 domain-containing protein</fullName>
    </recommendedName>
</protein>
<comment type="caution">
    <text evidence="1">The sequence shown here is derived from an EMBL/GenBank/DDBJ whole genome shotgun (WGS) entry which is preliminary data.</text>
</comment>
<dbReference type="EMBL" id="MDGM01000012">
    <property type="protein sequence ID" value="PIB24664.1"/>
    <property type="molecule type" value="Genomic_DNA"/>
</dbReference>
<evidence type="ECO:0008006" key="3">
    <source>
        <dbReference type="Google" id="ProtNLM"/>
    </source>
</evidence>
<dbReference type="Pfam" id="PF06627">
    <property type="entry name" value="DUF1153"/>
    <property type="match status" value="1"/>
</dbReference>
<evidence type="ECO:0000313" key="2">
    <source>
        <dbReference type="Proteomes" id="UP000231516"/>
    </source>
</evidence>
<dbReference type="GO" id="GO:0043565">
    <property type="term" value="F:sequence-specific DNA binding"/>
    <property type="evidence" value="ECO:0007669"/>
    <property type="project" value="InterPro"/>
</dbReference>
<dbReference type="InterPro" id="IPR036388">
    <property type="entry name" value="WH-like_DNA-bd_sf"/>
</dbReference>
<dbReference type="OrthoDB" id="9796775at2"/>
<dbReference type="SUPFAM" id="SSF48295">
    <property type="entry name" value="TrpR-like"/>
    <property type="match status" value="1"/>
</dbReference>
<reference evidence="1 2" key="1">
    <citation type="submission" date="2016-08" db="EMBL/GenBank/DDBJ databases">
        <title>Draft genome of Amylibacter sp. strain 4G11.</title>
        <authorList>
            <person name="Wong S.-K."/>
            <person name="Hamasaki K."/>
            <person name="Yoshizawa S."/>
        </authorList>
    </citation>
    <scope>NUCLEOTIDE SEQUENCE [LARGE SCALE GENOMIC DNA]</scope>
    <source>
        <strain evidence="1 2">4G11</strain>
    </source>
</reference>
<dbReference type="Gene3D" id="1.10.10.10">
    <property type="entry name" value="Winged helix-like DNA-binding domain superfamily/Winged helix DNA-binding domain"/>
    <property type="match status" value="1"/>
</dbReference>
<gene>
    <name evidence="1" type="ORF">BFP76_05635</name>
</gene>
<dbReference type="Proteomes" id="UP000231516">
    <property type="component" value="Unassembled WGS sequence"/>
</dbReference>
<keyword evidence="2" id="KW-1185">Reference proteome</keyword>
<dbReference type="InterPro" id="IPR009534">
    <property type="entry name" value="DUF1153"/>
</dbReference>
<name>A0A2G5K7J9_9RHOB</name>
<evidence type="ECO:0000313" key="1">
    <source>
        <dbReference type="EMBL" id="PIB24664.1"/>
    </source>
</evidence>
<dbReference type="RefSeq" id="WP_099593223.1">
    <property type="nucleotide sequence ID" value="NZ_MDGM01000012.1"/>
</dbReference>
<dbReference type="InterPro" id="IPR010921">
    <property type="entry name" value="Trp_repressor/repl_initiator"/>
</dbReference>
<accession>A0A2G5K7J9</accession>